<dbReference type="EMBL" id="JAJSOF020000015">
    <property type="protein sequence ID" value="KAJ4441217.1"/>
    <property type="molecule type" value="Genomic_DNA"/>
</dbReference>
<dbReference type="Proteomes" id="UP001148838">
    <property type="component" value="Unassembled WGS sequence"/>
</dbReference>
<gene>
    <name evidence="1" type="ORF">ANN_11068</name>
</gene>
<reference evidence="1 2" key="1">
    <citation type="journal article" date="2022" name="Allergy">
        <title>Genome assembly and annotation of Periplaneta americana reveal a comprehensive cockroach allergen profile.</title>
        <authorList>
            <person name="Wang L."/>
            <person name="Xiong Q."/>
            <person name="Saelim N."/>
            <person name="Wang L."/>
            <person name="Nong W."/>
            <person name="Wan A.T."/>
            <person name="Shi M."/>
            <person name="Liu X."/>
            <person name="Cao Q."/>
            <person name="Hui J.H.L."/>
            <person name="Sookrung N."/>
            <person name="Leung T.F."/>
            <person name="Tungtrongchitr A."/>
            <person name="Tsui S.K.W."/>
        </authorList>
    </citation>
    <scope>NUCLEOTIDE SEQUENCE [LARGE SCALE GENOMIC DNA]</scope>
    <source>
        <strain evidence="1">PWHHKU_190912</strain>
    </source>
</reference>
<accession>A0ABQ8T5Q7</accession>
<keyword evidence="2" id="KW-1185">Reference proteome</keyword>
<evidence type="ECO:0000313" key="2">
    <source>
        <dbReference type="Proteomes" id="UP001148838"/>
    </source>
</evidence>
<comment type="caution">
    <text evidence="1">The sequence shown here is derived from an EMBL/GenBank/DDBJ whole genome shotgun (WGS) entry which is preliminary data.</text>
</comment>
<organism evidence="1 2">
    <name type="scientific">Periplaneta americana</name>
    <name type="common">American cockroach</name>
    <name type="synonym">Blatta americana</name>
    <dbReference type="NCBI Taxonomy" id="6978"/>
    <lineage>
        <taxon>Eukaryota</taxon>
        <taxon>Metazoa</taxon>
        <taxon>Ecdysozoa</taxon>
        <taxon>Arthropoda</taxon>
        <taxon>Hexapoda</taxon>
        <taxon>Insecta</taxon>
        <taxon>Pterygota</taxon>
        <taxon>Neoptera</taxon>
        <taxon>Polyneoptera</taxon>
        <taxon>Dictyoptera</taxon>
        <taxon>Blattodea</taxon>
        <taxon>Blattoidea</taxon>
        <taxon>Blattidae</taxon>
        <taxon>Blattinae</taxon>
        <taxon>Periplaneta</taxon>
    </lineage>
</organism>
<name>A0ABQ8T5Q7_PERAM</name>
<protein>
    <submittedName>
        <fullName evidence="1">Uncharacterized protein</fullName>
    </submittedName>
</protein>
<proteinExistence type="predicted"/>
<evidence type="ECO:0000313" key="1">
    <source>
        <dbReference type="EMBL" id="KAJ4441217.1"/>
    </source>
</evidence>
<sequence length="141" mass="16511">MSRCACMYKCKNLSYEHKVGLFEDFYDLEDIEKRESYLMGLMQVSHVKRRRHGTYDDPSQSRRQTTIHYTVLDGQRDLVQVSRGTFSEIFALTQKKVQSRKRLQTFTGTNNMSMGIKQWIGVLSVLGLAECQQQNEVKQEF</sequence>